<name>A0A975CYP1_9SPHN</name>
<gene>
    <name evidence="1" type="ORF">HRJ34_14945</name>
</gene>
<accession>A0A975CYP1</accession>
<reference evidence="1" key="2">
    <citation type="submission" date="2021-04" db="EMBL/GenBank/DDBJ databases">
        <title>Isolation and genomic analysis of the ibuprofen-degrading bacterium Sphingomonas strain MPO218.</title>
        <authorList>
            <person name="Aulestia M."/>
            <person name="Flores A."/>
            <person name="Mangas E.L."/>
            <person name="Perez-Pulido A.J."/>
            <person name="Santero E."/>
            <person name="Camacho E.M."/>
        </authorList>
    </citation>
    <scope>NUCLEOTIDE SEQUENCE</scope>
    <source>
        <strain evidence="1">MPO218</strain>
    </source>
</reference>
<evidence type="ECO:0000313" key="2">
    <source>
        <dbReference type="Proteomes" id="UP000664914"/>
    </source>
</evidence>
<dbReference type="RefSeq" id="WP_208631653.1">
    <property type="nucleotide sequence ID" value="NZ_CP059319.1"/>
</dbReference>
<dbReference type="AlphaFoldDB" id="A0A975CYP1"/>
<sequence length="85" mass="8947">MSENGLNKTEQAQLDRLLAKRAAGGYAIVEQLLDGPVQATIDGLKAAGEVITDAADLGEITGMINVLVHKGDRLRARCAEMNAKG</sequence>
<dbReference type="Proteomes" id="UP000664914">
    <property type="component" value="Chromosome"/>
</dbReference>
<reference evidence="1" key="1">
    <citation type="submission" date="2020-07" db="EMBL/GenBank/DDBJ databases">
        <authorList>
            <person name="Camacho E."/>
        </authorList>
    </citation>
    <scope>NUCLEOTIDE SEQUENCE</scope>
    <source>
        <strain evidence="1">MPO218</strain>
    </source>
</reference>
<dbReference type="EMBL" id="CP059319">
    <property type="protein sequence ID" value="QTH19671.1"/>
    <property type="molecule type" value="Genomic_DNA"/>
</dbReference>
<evidence type="ECO:0000313" key="1">
    <source>
        <dbReference type="EMBL" id="QTH19671.1"/>
    </source>
</evidence>
<organism evidence="1 2">
    <name type="scientific">Rhizorhabdus wittichii</name>
    <dbReference type="NCBI Taxonomy" id="160791"/>
    <lineage>
        <taxon>Bacteria</taxon>
        <taxon>Pseudomonadati</taxon>
        <taxon>Pseudomonadota</taxon>
        <taxon>Alphaproteobacteria</taxon>
        <taxon>Sphingomonadales</taxon>
        <taxon>Sphingomonadaceae</taxon>
        <taxon>Rhizorhabdus</taxon>
    </lineage>
</organism>
<protein>
    <submittedName>
        <fullName evidence="1">Uncharacterized protein</fullName>
    </submittedName>
</protein>
<proteinExistence type="predicted"/>